<geneLocation type="chloroplast" evidence="6"/>
<evidence type="ECO:0000256" key="2">
    <source>
        <dbReference type="ARBA" id="ARBA00010985"/>
    </source>
</evidence>
<feature type="transmembrane region" description="Helical" evidence="5">
    <location>
        <begin position="41"/>
        <end position="58"/>
    </location>
</feature>
<dbReference type="Pfam" id="PF05421">
    <property type="entry name" value="DUF751"/>
    <property type="match status" value="1"/>
</dbReference>
<comment type="subcellular location">
    <subcellularLocation>
        <location evidence="1">Plastid</location>
    </subcellularLocation>
</comment>
<keyword evidence="5" id="KW-0472">Membrane</keyword>
<dbReference type="AlphaFoldDB" id="A0A3S9JH25"/>
<sequence>MSDFWNNISRYPRFFISSMVGLILVILAPLKNLFKVPKLRIILILSFVIFFTLLYFIIRDMTGI</sequence>
<keyword evidence="5" id="KW-0812">Transmembrane</keyword>
<keyword evidence="6" id="KW-0150">Chloroplast</keyword>
<dbReference type="InterPro" id="IPR008470">
    <property type="entry name" value="Uncharacterised_Ycf33"/>
</dbReference>
<evidence type="ECO:0000256" key="3">
    <source>
        <dbReference type="ARBA" id="ARBA00021584"/>
    </source>
</evidence>
<gene>
    <name evidence="6" type="primary">ycf33</name>
</gene>
<proteinExistence type="inferred from homology"/>
<dbReference type="GO" id="GO:0009536">
    <property type="term" value="C:plastid"/>
    <property type="evidence" value="ECO:0007669"/>
    <property type="project" value="UniProtKB-SubCell"/>
</dbReference>
<dbReference type="EMBL" id="MH113811">
    <property type="protein sequence ID" value="AZP39612.1"/>
    <property type="molecule type" value="Genomic_DNA"/>
</dbReference>
<evidence type="ECO:0000256" key="1">
    <source>
        <dbReference type="ARBA" id="ARBA00004474"/>
    </source>
</evidence>
<name>A0A3S9JH25_9STRA</name>
<comment type="similarity">
    <text evidence="2">Belongs to the ycf33 family.</text>
</comment>
<reference evidence="6" key="1">
    <citation type="journal article" date="2018" name="J. Phycol.">
        <title>The complete chloroplast and mitochondrial genomes of the diatom Nitzschia palea (Bacillariophyceae) demonstrate high sequence similarity to the endosymbiont organelles of the dinotom Durinskia baltica.</title>
        <authorList>
            <person name="Crowell R.M."/>
            <person name="Nienow J.A."/>
            <person name="Bruce Cahoon A."/>
        </authorList>
    </citation>
    <scope>NUCLEOTIDE SEQUENCE</scope>
</reference>
<feature type="transmembrane region" description="Helical" evidence="5">
    <location>
        <begin position="14"/>
        <end position="34"/>
    </location>
</feature>
<protein>
    <recommendedName>
        <fullName evidence="3">Uncharacterized protein ycf33</fullName>
    </recommendedName>
</protein>
<keyword evidence="4 6" id="KW-0934">Plastid</keyword>
<evidence type="ECO:0000313" key="6">
    <source>
        <dbReference type="EMBL" id="AZP39612.1"/>
    </source>
</evidence>
<accession>A0A3S9JH25</accession>
<evidence type="ECO:0000256" key="4">
    <source>
        <dbReference type="ARBA" id="ARBA00022640"/>
    </source>
</evidence>
<evidence type="ECO:0000256" key="5">
    <source>
        <dbReference type="SAM" id="Phobius"/>
    </source>
</evidence>
<keyword evidence="5" id="KW-1133">Transmembrane helix</keyword>
<organism evidence="6">
    <name type="scientific">Nitzschia palea</name>
    <dbReference type="NCBI Taxonomy" id="303400"/>
    <lineage>
        <taxon>Eukaryota</taxon>
        <taxon>Sar</taxon>
        <taxon>Stramenopiles</taxon>
        <taxon>Ochrophyta</taxon>
        <taxon>Bacillariophyta</taxon>
        <taxon>Bacillariophyceae</taxon>
        <taxon>Bacillariophycidae</taxon>
        <taxon>Bacillariales</taxon>
        <taxon>Bacillariaceae</taxon>
        <taxon>Nitzschia</taxon>
    </lineage>
</organism>